<feature type="domain" description="FecR protein" evidence="2">
    <location>
        <begin position="106"/>
        <end position="198"/>
    </location>
</feature>
<gene>
    <name evidence="4" type="ORF">AL504_27260</name>
</gene>
<dbReference type="GO" id="GO:0016989">
    <property type="term" value="F:sigma factor antagonist activity"/>
    <property type="evidence" value="ECO:0007669"/>
    <property type="project" value="TreeGrafter"/>
</dbReference>
<protein>
    <submittedName>
        <fullName evidence="4">DUF4880 domain-containing protein</fullName>
    </submittedName>
</protein>
<dbReference type="Gene3D" id="2.60.120.1440">
    <property type="match status" value="1"/>
</dbReference>
<dbReference type="EMBL" id="CP014060">
    <property type="protein sequence ID" value="AMG39387.1"/>
    <property type="molecule type" value="Genomic_DNA"/>
</dbReference>
<evidence type="ECO:0000256" key="1">
    <source>
        <dbReference type="SAM" id="Phobius"/>
    </source>
</evidence>
<feature type="domain" description="FecR N-terminal" evidence="3">
    <location>
        <begin position="9"/>
        <end position="51"/>
    </location>
</feature>
<sequence>MSPGPELLEAAAHWYVALRDADADDPARAAWRRWLDADARHRQAWARMLALQERLGSVPGDLLLPTLRGARQQQRRRLLALALLAGGGASFGWYAAPPWRVLSAGLRTATGERRTVTLPDGGTLYLNTASAVDIDYGPERRVLRLHQGEVLVQTAPDPAGQRPFEVWTVDGSARALGTRYAVRREPAGTRVAVFQDAVLLRPADPAAPSLRLAAGQQSLLTARAAAAPEPVIAGQADWVEGRLVAIDQPLGDFIAELARYRQGSLSCDPAVAHLRLSGAFRLADTDAALENVAASLPVALRYRTRYWVRVVPR</sequence>
<dbReference type="AlphaFoldDB" id="A0A0X8P3T0"/>
<proteinExistence type="predicted"/>
<dbReference type="RefSeq" id="WP_061073791.1">
    <property type="nucleotide sequence ID" value="NZ_CP014060.2"/>
</dbReference>
<accession>A0A0X8P3T0</accession>
<evidence type="ECO:0000313" key="5">
    <source>
        <dbReference type="Proteomes" id="UP000060602"/>
    </source>
</evidence>
<reference evidence="5" key="1">
    <citation type="submission" date="2015-12" db="EMBL/GenBank/DDBJ databases">
        <title>FDA dAtabase for Regulatory Grade micrObial Sequences (FDA-ARGOS): Supporting development and validation of Infectious Disease Dx tests.</title>
        <authorList>
            <person name="Case J."/>
            <person name="Tallon L."/>
            <person name="Sadzewicz L."/>
            <person name="Sengamalay N."/>
            <person name="Ott S."/>
            <person name="Godinez A."/>
            <person name="Nagaraj S."/>
            <person name="Nadendla S."/>
            <person name="Sichtig H."/>
        </authorList>
    </citation>
    <scope>NUCLEOTIDE SEQUENCE [LARGE SCALE GENOMIC DNA]</scope>
    <source>
        <strain evidence="5">FDAARGOS_147</strain>
    </source>
</reference>
<organism evidence="4 5">
    <name type="scientific">Alcaligenes xylosoxydans xylosoxydans</name>
    <name type="common">Achromobacter xylosoxidans</name>
    <dbReference type="NCBI Taxonomy" id="85698"/>
    <lineage>
        <taxon>Bacteria</taxon>
        <taxon>Pseudomonadati</taxon>
        <taxon>Pseudomonadota</taxon>
        <taxon>Betaproteobacteria</taxon>
        <taxon>Burkholderiales</taxon>
        <taxon>Alcaligenaceae</taxon>
        <taxon>Achromobacter</taxon>
    </lineage>
</organism>
<dbReference type="Pfam" id="PF16220">
    <property type="entry name" value="DUF4880"/>
    <property type="match status" value="1"/>
</dbReference>
<dbReference type="InterPro" id="IPR032623">
    <property type="entry name" value="FecR_N"/>
</dbReference>
<feature type="transmembrane region" description="Helical" evidence="1">
    <location>
        <begin position="78"/>
        <end position="96"/>
    </location>
</feature>
<dbReference type="InterPro" id="IPR006860">
    <property type="entry name" value="FecR"/>
</dbReference>
<evidence type="ECO:0000313" key="4">
    <source>
        <dbReference type="EMBL" id="AMG39387.1"/>
    </source>
</evidence>
<dbReference type="Pfam" id="PF04773">
    <property type="entry name" value="FecR"/>
    <property type="match status" value="1"/>
</dbReference>
<evidence type="ECO:0000259" key="2">
    <source>
        <dbReference type="Pfam" id="PF04773"/>
    </source>
</evidence>
<dbReference type="PIRSF" id="PIRSF018266">
    <property type="entry name" value="FecR"/>
    <property type="match status" value="1"/>
</dbReference>
<keyword evidence="1" id="KW-0472">Membrane</keyword>
<dbReference type="PANTHER" id="PTHR30273">
    <property type="entry name" value="PERIPLASMIC SIGNAL SENSOR AND SIGMA FACTOR ACTIVATOR FECR-RELATED"/>
    <property type="match status" value="1"/>
</dbReference>
<name>A0A0X8P3T0_ALCXX</name>
<dbReference type="Proteomes" id="UP000060602">
    <property type="component" value="Chromosome"/>
</dbReference>
<dbReference type="InterPro" id="IPR012373">
    <property type="entry name" value="Ferrdict_sens_TM"/>
</dbReference>
<keyword evidence="1" id="KW-1133">Transmembrane helix</keyword>
<keyword evidence="1" id="KW-0812">Transmembrane</keyword>
<dbReference type="PANTHER" id="PTHR30273:SF2">
    <property type="entry name" value="PROTEIN FECR"/>
    <property type="match status" value="1"/>
</dbReference>
<evidence type="ECO:0000259" key="3">
    <source>
        <dbReference type="Pfam" id="PF16220"/>
    </source>
</evidence>